<sequence>MNNENNGDLLSSDGIKELVTQKVTNKLEFKDYSPSAPPLWLIEGNEWWYDLIQNEDIVKLVDQAVENKVEEILSWVDPNPTDLSERSEESESKAQKFRNNVLKKNKETPKNKAAYFQGN</sequence>
<comment type="caution">
    <text evidence="2">The sequence shown here is derived from an EMBL/GenBank/DDBJ whole genome shotgun (WGS) entry which is preliminary data.</text>
</comment>
<evidence type="ECO:0000313" key="3">
    <source>
        <dbReference type="Proteomes" id="UP000637757"/>
    </source>
</evidence>
<feature type="region of interest" description="Disordered" evidence="1">
    <location>
        <begin position="78"/>
        <end position="119"/>
    </location>
</feature>
<name>A0A931FA45_9ENTE</name>
<gene>
    <name evidence="2" type="ORF">IC227_08545</name>
</gene>
<feature type="compositionally biased region" description="Basic and acidic residues" evidence="1">
    <location>
        <begin position="83"/>
        <end position="94"/>
    </location>
</feature>
<organism evidence="2 3">
    <name type="scientific">Enterococcus lacertideformus</name>
    <dbReference type="NCBI Taxonomy" id="2771493"/>
    <lineage>
        <taxon>Bacteria</taxon>
        <taxon>Bacillati</taxon>
        <taxon>Bacillota</taxon>
        <taxon>Bacilli</taxon>
        <taxon>Lactobacillales</taxon>
        <taxon>Enterococcaceae</taxon>
        <taxon>Enterococcus</taxon>
    </lineage>
</organism>
<reference evidence="2" key="1">
    <citation type="submission" date="2020-09" db="EMBL/GenBank/DDBJ databases">
        <title>Genomic insights into the novelty and pathogenicity of a unique biofilm-forming Enterococcus sp. bacteria (Enterococcus lacertideformus) identified in reptiles.</title>
        <authorList>
            <person name="Agius J.E."/>
            <person name="Phalen D.N."/>
            <person name="Rose K."/>
            <person name="Eden J.-S."/>
        </authorList>
    </citation>
    <scope>NUCLEOTIDE SEQUENCE</scope>
    <source>
        <strain evidence="2">PHRS 0518</strain>
    </source>
</reference>
<evidence type="ECO:0000256" key="1">
    <source>
        <dbReference type="SAM" id="MobiDB-lite"/>
    </source>
</evidence>
<dbReference type="AlphaFoldDB" id="A0A931FA45"/>
<proteinExistence type="predicted"/>
<dbReference type="EMBL" id="JADAKE010000017">
    <property type="protein sequence ID" value="MBF8808335.1"/>
    <property type="molecule type" value="Genomic_DNA"/>
</dbReference>
<evidence type="ECO:0000313" key="2">
    <source>
        <dbReference type="EMBL" id="MBF8808335.1"/>
    </source>
</evidence>
<protein>
    <submittedName>
        <fullName evidence="2">Uncharacterized protein</fullName>
    </submittedName>
</protein>
<dbReference type="Proteomes" id="UP000637757">
    <property type="component" value="Unassembled WGS sequence"/>
</dbReference>
<keyword evidence="3" id="KW-1185">Reference proteome</keyword>
<accession>A0A931FA45</accession>